<comment type="similarity">
    <text evidence="5">Belongs to the peptidase M24A family. Methionine aminopeptidase type 1 subfamily.</text>
</comment>
<feature type="binding site" evidence="5">
    <location>
        <position position="215"/>
    </location>
    <ligand>
        <name>substrate</name>
    </ligand>
</feature>
<dbReference type="InterPro" id="IPR000994">
    <property type="entry name" value="Pept_M24"/>
</dbReference>
<dbReference type="HAMAP" id="MF_01974">
    <property type="entry name" value="MetAP_1"/>
    <property type="match status" value="1"/>
</dbReference>
<keyword evidence="1 5" id="KW-0031">Aminopeptidase</keyword>
<accession>A0A6A5C4C2</accession>
<reference evidence="8 9" key="1">
    <citation type="journal article" date="2019" name="Sci. Rep.">
        <title>Nanopore sequencing improves the draft genome of the human pathogenic amoeba Naegleria fowleri.</title>
        <authorList>
            <person name="Liechti N."/>
            <person name="Schurch N."/>
            <person name="Bruggmann R."/>
            <person name="Wittwer M."/>
        </authorList>
    </citation>
    <scope>NUCLEOTIDE SEQUENCE [LARGE SCALE GENOMIC DNA]</scope>
    <source>
        <strain evidence="8 9">ATCC 30894</strain>
    </source>
</reference>
<comment type="function">
    <text evidence="6">Cotranslationally removes the N-terminal methionine from nascent proteins. The N-terminal methionine is often cleaved when the second residue in the primary sequence is small and uncharged (Met-Ala-, Cys, Gly, Pro, Ser, Thr, or Val).</text>
</comment>
<dbReference type="GO" id="GO:0046872">
    <property type="term" value="F:metal ion binding"/>
    <property type="evidence" value="ECO:0007669"/>
    <property type="project" value="UniProtKB-UniRule"/>
</dbReference>
<feature type="binding site" evidence="5">
    <location>
        <position position="243"/>
    </location>
    <ligand>
        <name>a divalent metal cation</name>
        <dbReference type="ChEBI" id="CHEBI:60240"/>
        <label>1</label>
    </ligand>
</feature>
<dbReference type="SUPFAM" id="SSF55920">
    <property type="entry name" value="Creatinase/aminopeptidase"/>
    <property type="match status" value="1"/>
</dbReference>
<dbReference type="InterPro" id="IPR001714">
    <property type="entry name" value="Pept_M24_MAP"/>
</dbReference>
<dbReference type="VEuPathDB" id="AmoebaDB:FDP41_013373"/>
<name>A0A6A5C4C2_NAEFO</name>
<comment type="caution">
    <text evidence="8">The sequence shown here is derived from an EMBL/GenBank/DDBJ whole genome shotgun (WGS) entry which is preliminary data.</text>
</comment>
<feature type="binding site" evidence="5">
    <location>
        <position position="327"/>
    </location>
    <ligand>
        <name>substrate</name>
    </ligand>
</feature>
<evidence type="ECO:0000256" key="3">
    <source>
        <dbReference type="ARBA" id="ARBA00022723"/>
    </source>
</evidence>
<dbReference type="AlphaFoldDB" id="A0A6A5C4C2"/>
<evidence type="ECO:0000256" key="4">
    <source>
        <dbReference type="ARBA" id="ARBA00022801"/>
    </source>
</evidence>
<evidence type="ECO:0000256" key="6">
    <source>
        <dbReference type="RuleBase" id="RU003653"/>
    </source>
</evidence>
<proteinExistence type="inferred from homology"/>
<keyword evidence="4 5" id="KW-0378">Hydrolase</keyword>
<feature type="binding site" evidence="5">
    <location>
        <position position="320"/>
    </location>
    <ligand>
        <name>a divalent metal cation</name>
        <dbReference type="ChEBI" id="CHEBI:60240"/>
        <label>2</label>
        <note>catalytic</note>
    </ligand>
</feature>
<comment type="catalytic activity">
    <reaction evidence="5 6">
        <text>Release of N-terminal amino acids, preferentially methionine, from peptides and arylamides.</text>
        <dbReference type="EC" id="3.4.11.18"/>
    </reaction>
</comment>
<keyword evidence="3 5" id="KW-0479">Metal-binding</keyword>
<feature type="binding site" evidence="5">
    <location>
        <position position="390"/>
    </location>
    <ligand>
        <name>a divalent metal cation</name>
        <dbReference type="ChEBI" id="CHEBI:60240"/>
        <label>2</label>
        <note>catalytic</note>
    </ligand>
</feature>
<evidence type="ECO:0000259" key="7">
    <source>
        <dbReference type="Pfam" id="PF00557"/>
    </source>
</evidence>
<feature type="binding site" evidence="5">
    <location>
        <position position="243"/>
    </location>
    <ligand>
        <name>a divalent metal cation</name>
        <dbReference type="ChEBI" id="CHEBI:60240"/>
        <label>2</label>
        <note>catalytic</note>
    </ligand>
</feature>
<feature type="binding site" evidence="5">
    <location>
        <position position="232"/>
    </location>
    <ligand>
        <name>a divalent metal cation</name>
        <dbReference type="ChEBI" id="CHEBI:60240"/>
        <label>1</label>
    </ligand>
</feature>
<dbReference type="EC" id="3.4.11.18" evidence="6"/>
<evidence type="ECO:0000256" key="5">
    <source>
        <dbReference type="HAMAP-Rule" id="MF_03174"/>
    </source>
</evidence>
<feature type="binding site" evidence="5">
    <location>
        <position position="390"/>
    </location>
    <ligand>
        <name>a divalent metal cation</name>
        <dbReference type="ChEBI" id="CHEBI:60240"/>
        <label>1</label>
    </ligand>
</feature>
<evidence type="ECO:0000256" key="2">
    <source>
        <dbReference type="ARBA" id="ARBA00022670"/>
    </source>
</evidence>
<dbReference type="PANTHER" id="PTHR43330:SF8">
    <property type="entry name" value="METHIONINE AMINOPEPTIDASE 1D, MITOCHONDRIAL"/>
    <property type="match status" value="1"/>
</dbReference>
<dbReference type="Pfam" id="PF00557">
    <property type="entry name" value="Peptidase_M24"/>
    <property type="match status" value="1"/>
</dbReference>
<sequence length="433" mass="49735">MKKFTPLGRRAFFSSFVSEQHNHQYTKCNHLWSGGFHPFYNLLFNHKNILSVVSISSNNSNFLKQFHTLHYKQHAKASSSSSKKLSPEDYLKPESPYFTPDRIIEGQYSVINAFNRVDTTKIQVPRYYETMKEEYSMNLEIHNNEEDLQKIRRVNKLAAEVLRYAGSLVREGVTTEEIDEKVFEYITSRGAYPSPLRYNNFPKSLCTSINEVLVHGIPDTRPLKYSDIINLDITVYLDGFHGDTNTTYIVGANRETPERPIKEEYKTLVKVTKQALWEAIKVCGPGEPMYRIGNAIDNFLSKYNQAHGTSFKSSPDYVGHGIGRSFHSLPQVIMVKNKYGKEFIGTDVMQPGMIFTIEPVICSGSTKSKTWKSDGWTVYARDGCVSAQFEHTLRIKDESELRDFRELGCEVLTLDEQNVEDVELVKSFQKDLY</sequence>
<dbReference type="GO" id="GO:0070006">
    <property type="term" value="F:metalloaminopeptidase activity"/>
    <property type="evidence" value="ECO:0007669"/>
    <property type="project" value="UniProtKB-UniRule"/>
</dbReference>
<protein>
    <recommendedName>
        <fullName evidence="6">Methionine aminopeptidase</fullName>
        <ecNumber evidence="6">3.4.11.18</ecNumber>
    </recommendedName>
</protein>
<keyword evidence="9" id="KW-1185">Reference proteome</keyword>
<comment type="cofactor">
    <cofactor evidence="5">
        <name>Co(2+)</name>
        <dbReference type="ChEBI" id="CHEBI:48828"/>
    </cofactor>
    <cofactor evidence="5">
        <name>Zn(2+)</name>
        <dbReference type="ChEBI" id="CHEBI:29105"/>
    </cofactor>
    <cofactor evidence="5">
        <name>Mn(2+)</name>
        <dbReference type="ChEBI" id="CHEBI:29035"/>
    </cofactor>
    <cofactor evidence="5">
        <name>Fe(2+)</name>
        <dbReference type="ChEBI" id="CHEBI:29033"/>
    </cofactor>
    <text evidence="5">Binds 2 divalent metal cations per subunit. Has a high-affinity and a low affinity metal-binding site. The true nature of the physiological cofactor is under debate. The enzyme is active with cobalt, zinc, manganese or divalent iron ions. Most likely, methionine aminopeptidases function as mononuclear Fe(2+)-metalloproteases under physiological conditions, and the catalytically relevant metal-binding site has been assigned to the histidine-containing high-affinity site.</text>
</comment>
<dbReference type="Proteomes" id="UP000444721">
    <property type="component" value="Unassembled WGS sequence"/>
</dbReference>
<evidence type="ECO:0000313" key="9">
    <source>
        <dbReference type="Proteomes" id="UP000444721"/>
    </source>
</evidence>
<dbReference type="PANTHER" id="PTHR43330">
    <property type="entry name" value="METHIONINE AMINOPEPTIDASE"/>
    <property type="match status" value="1"/>
</dbReference>
<dbReference type="GO" id="GO:0006508">
    <property type="term" value="P:proteolysis"/>
    <property type="evidence" value="ECO:0007669"/>
    <property type="project" value="UniProtKB-KW"/>
</dbReference>
<dbReference type="EMBL" id="VFQX01000019">
    <property type="protein sequence ID" value="KAF0980159.1"/>
    <property type="molecule type" value="Genomic_DNA"/>
</dbReference>
<organism evidence="8 9">
    <name type="scientific">Naegleria fowleri</name>
    <name type="common">Brain eating amoeba</name>
    <dbReference type="NCBI Taxonomy" id="5763"/>
    <lineage>
        <taxon>Eukaryota</taxon>
        <taxon>Discoba</taxon>
        <taxon>Heterolobosea</taxon>
        <taxon>Tetramitia</taxon>
        <taxon>Eutetramitia</taxon>
        <taxon>Vahlkampfiidae</taxon>
        <taxon>Naegleria</taxon>
    </lineage>
</organism>
<keyword evidence="2 5" id="KW-0645">Protease</keyword>
<dbReference type="CDD" id="cd01086">
    <property type="entry name" value="MetAP1"/>
    <property type="match status" value="1"/>
</dbReference>
<dbReference type="InterPro" id="IPR002467">
    <property type="entry name" value="Pept_M24A_MAP1"/>
</dbReference>
<dbReference type="Gene3D" id="3.90.230.10">
    <property type="entry name" value="Creatinase/methionine aminopeptidase superfamily"/>
    <property type="match status" value="1"/>
</dbReference>
<dbReference type="NCBIfam" id="TIGR00500">
    <property type="entry name" value="met_pdase_I"/>
    <property type="match status" value="1"/>
</dbReference>
<gene>
    <name evidence="8" type="ORF">FDP41_013373</name>
</gene>
<dbReference type="InterPro" id="IPR036005">
    <property type="entry name" value="Creatinase/aminopeptidase-like"/>
</dbReference>
<dbReference type="OMA" id="MTENCLI"/>
<feature type="domain" description="Peptidase M24" evidence="7">
    <location>
        <begin position="150"/>
        <end position="396"/>
    </location>
</feature>
<dbReference type="GO" id="GO:0004239">
    <property type="term" value="F:initiator methionyl aminopeptidase activity"/>
    <property type="evidence" value="ECO:0007669"/>
    <property type="project" value="UniProtKB-UniRule"/>
</dbReference>
<feature type="binding site" evidence="5">
    <location>
        <position position="358"/>
    </location>
    <ligand>
        <name>a divalent metal cation</name>
        <dbReference type="ChEBI" id="CHEBI:60240"/>
        <label>2</label>
        <note>catalytic</note>
    </ligand>
</feature>
<evidence type="ECO:0000313" key="8">
    <source>
        <dbReference type="EMBL" id="KAF0980159.1"/>
    </source>
</evidence>
<dbReference type="PRINTS" id="PR00599">
    <property type="entry name" value="MAPEPTIDASE"/>
</dbReference>
<evidence type="ECO:0000256" key="1">
    <source>
        <dbReference type="ARBA" id="ARBA00022438"/>
    </source>
</evidence>
<dbReference type="RefSeq" id="XP_044564872.1">
    <property type="nucleotide sequence ID" value="XM_044703996.1"/>
</dbReference>
<dbReference type="VEuPathDB" id="AmoebaDB:NfTy_029410"/>
<dbReference type="OrthoDB" id="3209743at2759"/>
<dbReference type="VEuPathDB" id="AmoebaDB:NF0070730"/>
<dbReference type="GeneID" id="68120588"/>